<dbReference type="InterPro" id="IPR006553">
    <property type="entry name" value="Leu-rich_rpt_Cys-con_subtyp"/>
</dbReference>
<reference evidence="3" key="1">
    <citation type="submission" date="2022-12" db="EMBL/GenBank/DDBJ databases">
        <title>Chromosome-level genome assembly of the bean flower thrips Megalurothrips usitatus.</title>
        <authorList>
            <person name="Ma L."/>
            <person name="Liu Q."/>
            <person name="Li H."/>
            <person name="Cai W."/>
        </authorList>
    </citation>
    <scope>NUCLEOTIDE SEQUENCE</scope>
    <source>
        <strain evidence="3">Cailab_2022a</strain>
    </source>
</reference>
<name>A0AAV7X3U5_9NEOP</name>
<dbReference type="SUPFAM" id="SSF52058">
    <property type="entry name" value="L domain-like"/>
    <property type="match status" value="1"/>
</dbReference>
<evidence type="ECO:0000259" key="2">
    <source>
        <dbReference type="PROSITE" id="PS50181"/>
    </source>
</evidence>
<feature type="domain" description="F-box" evidence="2">
    <location>
        <begin position="315"/>
        <end position="362"/>
    </location>
</feature>
<dbReference type="PANTHER" id="PTHR16134:SF119">
    <property type="entry name" value="AT02038P-RELATED"/>
    <property type="match status" value="1"/>
</dbReference>
<dbReference type="PROSITE" id="PS50181">
    <property type="entry name" value="FBOX"/>
    <property type="match status" value="1"/>
</dbReference>
<dbReference type="InterPro" id="IPR001810">
    <property type="entry name" value="F-box_dom"/>
</dbReference>
<protein>
    <recommendedName>
        <fullName evidence="2">F-box domain-containing protein</fullName>
    </recommendedName>
</protein>
<evidence type="ECO:0000313" key="3">
    <source>
        <dbReference type="EMBL" id="KAJ1519166.1"/>
    </source>
</evidence>
<sequence length="739" mass="80761">MGSRRLTRAQYRRSGDVQSLASHDSKCRPSNDQGLELKSEDFSLEARPTSKENPQPADPQAHPRGSQAGSGHSIEEVPDILSDSKSVHLAQIMKCPLPVPLNSNTSASSNSVNQHEKSNSSAPPEPQRVMLSRLSMGSPSPAAENSRWLSTSNGEPFVLPARVMMCPVRRRSERPILTKSIQAGTALGDSAPSCSSSIPNHGVLCSSSPSPASVSHTSSLSSSTSSTCFVEILPSKECSNSSEDTSSKDDPSGLKCRSGRSSYSLRALKSVPLYYENNSIVIPTAEPKKMVKREVVEANNNINNQISSLPIEEEASYINQLPDEILCMIFSYIPHLELLRSCALVCHRWSSLSKCPSLRQVLTFRGQDIPIEIICGLIKSSPLLKSISVKDRNDVEGILPILHQQCKRLEAVNLVRCRPSDGSHRNLRAKSLYPLLRKGQLRSLNLKGTDYKSRKFYQMLGTMSNLRKLDISCSKSITPQILSEIAKHTTLRVFKNKWHSHSVYYGPKSMMIQLPGKIDEWASAYNLLFQNVGENLTTLEFYAAGINDAALSGLSNCKKLKKLSVYNANLFGAESMAAVGSLPGLHELLIHNAKLSTDNVVGAFKTGNLSALKCLHMNDSILSAVPNISADSCLEVIAGKCSQLQHLSFTKCREVTDEGVRSVLTNCSQLLSLDLNGGHGIAGQSFLLIPSSTPHLKLLVIGGICSDEKNTILKTLIEKHGINVRTSSTWKHRSKSYYL</sequence>
<feature type="region of interest" description="Disordered" evidence="1">
    <location>
        <begin position="135"/>
        <end position="154"/>
    </location>
</feature>
<evidence type="ECO:0000256" key="1">
    <source>
        <dbReference type="SAM" id="MobiDB-lite"/>
    </source>
</evidence>
<gene>
    <name evidence="3" type="ORF">ONE63_011222</name>
</gene>
<accession>A0AAV7X3U5</accession>
<comment type="caution">
    <text evidence="3">The sequence shown here is derived from an EMBL/GenBank/DDBJ whole genome shotgun (WGS) entry which is preliminary data.</text>
</comment>
<dbReference type="Proteomes" id="UP001075354">
    <property type="component" value="Unassembled WGS sequence"/>
</dbReference>
<feature type="region of interest" description="Disordered" evidence="1">
    <location>
        <begin position="237"/>
        <end position="258"/>
    </location>
</feature>
<feature type="compositionally biased region" description="Low complexity" evidence="1">
    <location>
        <begin position="102"/>
        <end position="113"/>
    </location>
</feature>
<dbReference type="EMBL" id="JAPTSV010000747">
    <property type="protein sequence ID" value="KAJ1519166.1"/>
    <property type="molecule type" value="Genomic_DNA"/>
</dbReference>
<dbReference type="AlphaFoldDB" id="A0AAV7X3U5"/>
<feature type="compositionally biased region" description="Basic and acidic residues" evidence="1">
    <location>
        <begin position="23"/>
        <end position="41"/>
    </location>
</feature>
<dbReference type="Pfam" id="PF12937">
    <property type="entry name" value="F-box-like"/>
    <property type="match status" value="1"/>
</dbReference>
<evidence type="ECO:0000313" key="4">
    <source>
        <dbReference type="Proteomes" id="UP001075354"/>
    </source>
</evidence>
<feature type="region of interest" description="Disordered" evidence="1">
    <location>
        <begin position="1"/>
        <end position="73"/>
    </location>
</feature>
<dbReference type="Gene3D" id="3.80.10.10">
    <property type="entry name" value="Ribonuclease Inhibitor"/>
    <property type="match status" value="2"/>
</dbReference>
<dbReference type="InterPro" id="IPR032675">
    <property type="entry name" value="LRR_dom_sf"/>
</dbReference>
<proteinExistence type="predicted"/>
<keyword evidence="4" id="KW-1185">Reference proteome</keyword>
<feature type="compositionally biased region" description="Basic residues" evidence="1">
    <location>
        <begin position="1"/>
        <end position="11"/>
    </location>
</feature>
<organism evidence="3 4">
    <name type="scientific">Megalurothrips usitatus</name>
    <name type="common">bean blossom thrips</name>
    <dbReference type="NCBI Taxonomy" id="439358"/>
    <lineage>
        <taxon>Eukaryota</taxon>
        <taxon>Metazoa</taxon>
        <taxon>Ecdysozoa</taxon>
        <taxon>Arthropoda</taxon>
        <taxon>Hexapoda</taxon>
        <taxon>Insecta</taxon>
        <taxon>Pterygota</taxon>
        <taxon>Neoptera</taxon>
        <taxon>Paraneoptera</taxon>
        <taxon>Thysanoptera</taxon>
        <taxon>Terebrantia</taxon>
        <taxon>Thripoidea</taxon>
        <taxon>Thripidae</taxon>
        <taxon>Megalurothrips</taxon>
    </lineage>
</organism>
<dbReference type="SMART" id="SM00367">
    <property type="entry name" value="LRR_CC"/>
    <property type="match status" value="3"/>
</dbReference>
<dbReference type="PANTHER" id="PTHR16134">
    <property type="entry name" value="F-BOX/TPR REPEAT PROTEIN POF3"/>
    <property type="match status" value="1"/>
</dbReference>
<feature type="region of interest" description="Disordered" evidence="1">
    <location>
        <begin position="101"/>
        <end position="126"/>
    </location>
</feature>